<organism evidence="3">
    <name type="scientific">Candidatus Methanogaster sp. ANME-2c ERB4</name>
    <dbReference type="NCBI Taxonomy" id="2759911"/>
    <lineage>
        <taxon>Archaea</taxon>
        <taxon>Methanobacteriati</taxon>
        <taxon>Methanobacteriota</taxon>
        <taxon>Stenosarchaea group</taxon>
        <taxon>Methanomicrobia</taxon>
        <taxon>Methanosarcinales</taxon>
        <taxon>ANME-2 cluster</taxon>
        <taxon>Candidatus Methanogasteraceae</taxon>
        <taxon>Candidatus Methanogaster</taxon>
    </lineage>
</organism>
<feature type="domain" description="DUF362" evidence="2">
    <location>
        <begin position="176"/>
        <end position="239"/>
    </location>
</feature>
<dbReference type="InterPro" id="IPR007160">
    <property type="entry name" value="DUF362"/>
</dbReference>
<feature type="transmembrane region" description="Helical" evidence="1">
    <location>
        <begin position="6"/>
        <end position="25"/>
    </location>
</feature>
<gene>
    <name evidence="3" type="ORF">ONOHIMFI_00002</name>
</gene>
<evidence type="ECO:0000259" key="2">
    <source>
        <dbReference type="Pfam" id="PF04015"/>
    </source>
</evidence>
<name>A0A7G9YGE2_9EURY</name>
<keyword evidence="1" id="KW-1133">Transmembrane helix</keyword>
<accession>A0A7G9YGE2</accession>
<feature type="transmembrane region" description="Helical" evidence="1">
    <location>
        <begin position="32"/>
        <end position="50"/>
    </location>
</feature>
<dbReference type="Pfam" id="PF04015">
    <property type="entry name" value="DUF362"/>
    <property type="match status" value="1"/>
</dbReference>
<feature type="transmembrane region" description="Helical" evidence="1">
    <location>
        <begin position="86"/>
        <end position="110"/>
    </location>
</feature>
<evidence type="ECO:0000256" key="1">
    <source>
        <dbReference type="SAM" id="Phobius"/>
    </source>
</evidence>
<keyword evidence="1" id="KW-0472">Membrane</keyword>
<sequence>MSFLLDPPLLFAIGIALYLAGNRLGIGRLAKITIGLLIVLTFIAFSLLLYTDVFRCVFPVVCDGMSGSEFMFHSNITGIHKSDVPLLVVILLFALYPVWIYLGYASAFLLSKRTRVLKDVYSYKDVKSRKKVIEPEYSVVRYPDTRRDINDSEGAVRSAIDALGGMQSFVKRRDKVLIKVNVCGGVPELTPTYTTKDVAGVVVDMVREAGGEPMICDADMIWTKFWANAKKQGWDTWAQG</sequence>
<keyword evidence="1" id="KW-0812">Transmembrane</keyword>
<protein>
    <recommendedName>
        <fullName evidence="2">DUF362 domain-containing protein</fullName>
    </recommendedName>
</protein>
<evidence type="ECO:0000313" key="3">
    <source>
        <dbReference type="EMBL" id="QNO47076.1"/>
    </source>
</evidence>
<dbReference type="EMBL" id="MT631240">
    <property type="protein sequence ID" value="QNO47076.1"/>
    <property type="molecule type" value="Genomic_DNA"/>
</dbReference>
<reference evidence="3" key="1">
    <citation type="submission" date="2020-06" db="EMBL/GenBank/DDBJ databases">
        <title>Unique genomic features of the anaerobic methanotrophic archaea.</title>
        <authorList>
            <person name="Chadwick G.L."/>
            <person name="Skennerton C.T."/>
            <person name="Laso-Perez R."/>
            <person name="Leu A.O."/>
            <person name="Speth D.R."/>
            <person name="Yu H."/>
            <person name="Morgan-Lang C."/>
            <person name="Hatzenpichler R."/>
            <person name="Goudeau D."/>
            <person name="Malmstrom R."/>
            <person name="Brazelton W.J."/>
            <person name="Woyke T."/>
            <person name="Hallam S.J."/>
            <person name="Tyson G.W."/>
            <person name="Wegener G."/>
            <person name="Boetius A."/>
            <person name="Orphan V."/>
        </authorList>
    </citation>
    <scope>NUCLEOTIDE SEQUENCE</scope>
</reference>
<proteinExistence type="predicted"/>
<dbReference type="AlphaFoldDB" id="A0A7G9YGE2"/>